<accession>A0ACD3AD76</accession>
<dbReference type="EMBL" id="ML208509">
    <property type="protein sequence ID" value="TFK63700.1"/>
    <property type="molecule type" value="Genomic_DNA"/>
</dbReference>
<proteinExistence type="predicted"/>
<keyword evidence="2" id="KW-1185">Reference proteome</keyword>
<dbReference type="Proteomes" id="UP000308600">
    <property type="component" value="Unassembled WGS sequence"/>
</dbReference>
<evidence type="ECO:0000313" key="1">
    <source>
        <dbReference type="EMBL" id="TFK63700.1"/>
    </source>
</evidence>
<evidence type="ECO:0000313" key="2">
    <source>
        <dbReference type="Proteomes" id="UP000308600"/>
    </source>
</evidence>
<gene>
    <name evidence="1" type="ORF">BDN72DRAFT_847331</name>
</gene>
<reference evidence="1 2" key="1">
    <citation type="journal article" date="2019" name="Nat. Ecol. Evol.">
        <title>Megaphylogeny resolves global patterns of mushroom evolution.</title>
        <authorList>
            <person name="Varga T."/>
            <person name="Krizsan K."/>
            <person name="Foldi C."/>
            <person name="Dima B."/>
            <person name="Sanchez-Garcia M."/>
            <person name="Sanchez-Ramirez S."/>
            <person name="Szollosi G.J."/>
            <person name="Szarkandi J.G."/>
            <person name="Papp V."/>
            <person name="Albert L."/>
            <person name="Andreopoulos W."/>
            <person name="Angelini C."/>
            <person name="Antonin V."/>
            <person name="Barry K.W."/>
            <person name="Bougher N.L."/>
            <person name="Buchanan P."/>
            <person name="Buyck B."/>
            <person name="Bense V."/>
            <person name="Catcheside P."/>
            <person name="Chovatia M."/>
            <person name="Cooper J."/>
            <person name="Damon W."/>
            <person name="Desjardin D."/>
            <person name="Finy P."/>
            <person name="Geml J."/>
            <person name="Haridas S."/>
            <person name="Hughes K."/>
            <person name="Justo A."/>
            <person name="Karasinski D."/>
            <person name="Kautmanova I."/>
            <person name="Kiss B."/>
            <person name="Kocsube S."/>
            <person name="Kotiranta H."/>
            <person name="LaButti K.M."/>
            <person name="Lechner B.E."/>
            <person name="Liimatainen K."/>
            <person name="Lipzen A."/>
            <person name="Lukacs Z."/>
            <person name="Mihaltcheva S."/>
            <person name="Morgado L.N."/>
            <person name="Niskanen T."/>
            <person name="Noordeloos M.E."/>
            <person name="Ohm R.A."/>
            <person name="Ortiz-Santana B."/>
            <person name="Ovrebo C."/>
            <person name="Racz N."/>
            <person name="Riley R."/>
            <person name="Savchenko A."/>
            <person name="Shiryaev A."/>
            <person name="Soop K."/>
            <person name="Spirin V."/>
            <person name="Szebenyi C."/>
            <person name="Tomsovsky M."/>
            <person name="Tulloss R.E."/>
            <person name="Uehling J."/>
            <person name="Grigoriev I.V."/>
            <person name="Vagvolgyi C."/>
            <person name="Papp T."/>
            <person name="Martin F.M."/>
            <person name="Miettinen O."/>
            <person name="Hibbett D.S."/>
            <person name="Nagy L.G."/>
        </authorList>
    </citation>
    <scope>NUCLEOTIDE SEQUENCE [LARGE SCALE GENOMIC DNA]</scope>
    <source>
        <strain evidence="1 2">NL-1719</strain>
    </source>
</reference>
<organism evidence="1 2">
    <name type="scientific">Pluteus cervinus</name>
    <dbReference type="NCBI Taxonomy" id="181527"/>
    <lineage>
        <taxon>Eukaryota</taxon>
        <taxon>Fungi</taxon>
        <taxon>Dikarya</taxon>
        <taxon>Basidiomycota</taxon>
        <taxon>Agaricomycotina</taxon>
        <taxon>Agaricomycetes</taxon>
        <taxon>Agaricomycetidae</taxon>
        <taxon>Agaricales</taxon>
        <taxon>Pluteineae</taxon>
        <taxon>Pluteaceae</taxon>
        <taxon>Pluteus</taxon>
    </lineage>
</organism>
<sequence length="503" mass="57547">MDVLAASLPPELWMRIFDFLSPEDIQVLLLVHRVFRPFCAAQVWRTIKLCTLERKDFEKAQAIIRDPNLGQMVNHLVLNPAEWFDYTFTQMDLQSLEVPMWAVALKSFDLAHPIHSIHSIRRFGQSRRIMAIANKVLPLLTNLQEITLPISTFLRQKPSADPYYALLARLRAPNVRLLFLQVHTFANFRIFCKAIGNPMIVFESLEQLILSVDVSRGRDDYAELADDVRAVANCGRNSLLGLGLLFDFRSASLLAKFASGLGFFPKLAHLHLTSSTPFFQQQRAIFQQHLGSFIAKHHNTLRRLRMPAICLDHLVLDQMFADSRSLELTGLNIPFRYILSPDGPAHMPDFRRYSGTLTTLMLSSPTGCRSRGLTFGEVVAIITSLSRPSHGILLRRLMLKVVHLSPDLFDFFASHLENLHTLEVEYGSLLGDEESMTILKLPFRTQMRRRRYPTWRLRSIYIYPTDVSESGIMQLLAECIPSVRERGPIDWSDVRLEQLNVHG</sequence>
<protein>
    <submittedName>
        <fullName evidence="1">Uncharacterized protein</fullName>
    </submittedName>
</protein>
<name>A0ACD3AD76_9AGAR</name>